<dbReference type="RefSeq" id="WP_147255011.1">
    <property type="nucleotide sequence ID" value="NZ_VIWU01000001.1"/>
</dbReference>
<dbReference type="OrthoDB" id="3575960at2"/>
<keyword evidence="11" id="KW-1185">Reference proteome</keyword>
<keyword evidence="3" id="KW-1003">Cell membrane</keyword>
<feature type="domain" description="VTT" evidence="9">
    <location>
        <begin position="29"/>
        <end position="149"/>
    </location>
</feature>
<keyword evidence="6 8" id="KW-0472">Membrane</keyword>
<evidence type="ECO:0000313" key="10">
    <source>
        <dbReference type="EMBL" id="TWF75871.1"/>
    </source>
</evidence>
<feature type="transmembrane region" description="Helical" evidence="8">
    <location>
        <begin position="164"/>
        <end position="181"/>
    </location>
</feature>
<gene>
    <name evidence="10" type="ORF">FHX44_111756</name>
</gene>
<evidence type="ECO:0000256" key="6">
    <source>
        <dbReference type="ARBA" id="ARBA00023136"/>
    </source>
</evidence>
<comment type="caution">
    <text evidence="10">The sequence shown here is derived from an EMBL/GenBank/DDBJ whole genome shotgun (WGS) entry which is preliminary data.</text>
</comment>
<keyword evidence="5 8" id="KW-1133">Transmembrane helix</keyword>
<name>A0A561SLZ1_9PSEU</name>
<dbReference type="GO" id="GO:0005886">
    <property type="term" value="C:plasma membrane"/>
    <property type="evidence" value="ECO:0007669"/>
    <property type="project" value="UniProtKB-SubCell"/>
</dbReference>
<dbReference type="Proteomes" id="UP000321261">
    <property type="component" value="Unassembled WGS sequence"/>
</dbReference>
<comment type="similarity">
    <text evidence="2">Belongs to the DedA family.</text>
</comment>
<dbReference type="PANTHER" id="PTHR42709">
    <property type="entry name" value="ALKALINE PHOSPHATASE LIKE PROTEIN"/>
    <property type="match status" value="1"/>
</dbReference>
<organism evidence="10 11">
    <name type="scientific">Pseudonocardia hierapolitana</name>
    <dbReference type="NCBI Taxonomy" id="1128676"/>
    <lineage>
        <taxon>Bacteria</taxon>
        <taxon>Bacillati</taxon>
        <taxon>Actinomycetota</taxon>
        <taxon>Actinomycetes</taxon>
        <taxon>Pseudonocardiales</taxon>
        <taxon>Pseudonocardiaceae</taxon>
        <taxon>Pseudonocardia</taxon>
    </lineage>
</organism>
<evidence type="ECO:0000256" key="2">
    <source>
        <dbReference type="ARBA" id="ARBA00010792"/>
    </source>
</evidence>
<dbReference type="PANTHER" id="PTHR42709:SF6">
    <property type="entry name" value="UNDECAPRENYL PHOSPHATE TRANSPORTER A"/>
    <property type="match status" value="1"/>
</dbReference>
<accession>A0A561SLZ1</accession>
<feature type="region of interest" description="Disordered" evidence="7">
    <location>
        <begin position="187"/>
        <end position="210"/>
    </location>
</feature>
<evidence type="ECO:0000256" key="3">
    <source>
        <dbReference type="ARBA" id="ARBA00022475"/>
    </source>
</evidence>
<feature type="transmembrane region" description="Helical" evidence="8">
    <location>
        <begin position="50"/>
        <end position="72"/>
    </location>
</feature>
<proteinExistence type="inferred from homology"/>
<dbReference type="InterPro" id="IPR032816">
    <property type="entry name" value="VTT_dom"/>
</dbReference>
<dbReference type="InterPro" id="IPR051311">
    <property type="entry name" value="DedA_domain"/>
</dbReference>
<dbReference type="Pfam" id="PF09335">
    <property type="entry name" value="VTT_dom"/>
    <property type="match status" value="1"/>
</dbReference>
<evidence type="ECO:0000256" key="4">
    <source>
        <dbReference type="ARBA" id="ARBA00022692"/>
    </source>
</evidence>
<evidence type="ECO:0000313" key="11">
    <source>
        <dbReference type="Proteomes" id="UP000321261"/>
    </source>
</evidence>
<evidence type="ECO:0000259" key="9">
    <source>
        <dbReference type="Pfam" id="PF09335"/>
    </source>
</evidence>
<reference evidence="10 11" key="1">
    <citation type="submission" date="2019-06" db="EMBL/GenBank/DDBJ databases">
        <title>Sequencing the genomes of 1000 actinobacteria strains.</title>
        <authorList>
            <person name="Klenk H.-P."/>
        </authorList>
    </citation>
    <scope>NUCLEOTIDE SEQUENCE [LARGE SCALE GENOMIC DNA]</scope>
    <source>
        <strain evidence="10 11">DSM 45671</strain>
    </source>
</reference>
<sequence length="210" mass="21194">MDVALLLHSAWLLPVLALLVALDGPFPVVPSEPLLMTASAVAIGAHDVQMALGLLAAAFTGSVAGDHLLFALGRTSRRLARPGGGGIAGWVQRNIARRPAVTIVGARFVPAGRLVSATAAGRYGLSPRRFLPCSLASSALWACYMMVVGLLLGPLTGGDPLRGLAAGIAMGALTAGAFALAERLRTRRGSTSGNEPAEGGSPGLAAAAGR</sequence>
<feature type="transmembrane region" description="Helical" evidence="8">
    <location>
        <begin position="130"/>
        <end position="152"/>
    </location>
</feature>
<keyword evidence="4 8" id="KW-0812">Transmembrane</keyword>
<protein>
    <submittedName>
        <fullName evidence="10">Membrane protein DedA with SNARE-associated domain</fullName>
    </submittedName>
</protein>
<evidence type="ECO:0000256" key="8">
    <source>
        <dbReference type="SAM" id="Phobius"/>
    </source>
</evidence>
<evidence type="ECO:0000256" key="1">
    <source>
        <dbReference type="ARBA" id="ARBA00004651"/>
    </source>
</evidence>
<dbReference type="AlphaFoldDB" id="A0A561SLZ1"/>
<evidence type="ECO:0000256" key="5">
    <source>
        <dbReference type="ARBA" id="ARBA00022989"/>
    </source>
</evidence>
<dbReference type="EMBL" id="VIWU01000001">
    <property type="protein sequence ID" value="TWF75871.1"/>
    <property type="molecule type" value="Genomic_DNA"/>
</dbReference>
<comment type="subcellular location">
    <subcellularLocation>
        <location evidence="1">Cell membrane</location>
        <topology evidence="1">Multi-pass membrane protein</topology>
    </subcellularLocation>
</comment>
<evidence type="ECO:0000256" key="7">
    <source>
        <dbReference type="SAM" id="MobiDB-lite"/>
    </source>
</evidence>